<dbReference type="EMBL" id="SOZJ01000007">
    <property type="protein sequence ID" value="TGJ63864.1"/>
    <property type="molecule type" value="Genomic_DNA"/>
</dbReference>
<gene>
    <name evidence="1" type="ORF">EYR41_009954</name>
</gene>
<proteinExistence type="predicted"/>
<comment type="caution">
    <text evidence="1">The sequence shown here is derived from an EMBL/GenBank/DDBJ whole genome shotgun (WGS) entry which is preliminary data.</text>
</comment>
<evidence type="ECO:0000313" key="2">
    <source>
        <dbReference type="Proteomes" id="UP000297595"/>
    </source>
</evidence>
<dbReference type="Proteomes" id="UP000297595">
    <property type="component" value="Unassembled WGS sequence"/>
</dbReference>
<reference evidence="1 2" key="1">
    <citation type="submission" date="2019-03" db="EMBL/GenBank/DDBJ databases">
        <title>Nematode-trapping fungi genome.</title>
        <authorList>
            <person name="Vidal-Diez De Ulzurrun G."/>
        </authorList>
    </citation>
    <scope>NUCLEOTIDE SEQUENCE [LARGE SCALE GENOMIC DNA]</scope>
    <source>
        <strain evidence="1 2">TWF154</strain>
    </source>
</reference>
<organism evidence="1 2">
    <name type="scientific">Orbilia oligospora</name>
    <name type="common">Nematode-trapping fungus</name>
    <name type="synonym">Arthrobotrys oligospora</name>
    <dbReference type="NCBI Taxonomy" id="2813651"/>
    <lineage>
        <taxon>Eukaryota</taxon>
        <taxon>Fungi</taxon>
        <taxon>Dikarya</taxon>
        <taxon>Ascomycota</taxon>
        <taxon>Pezizomycotina</taxon>
        <taxon>Orbiliomycetes</taxon>
        <taxon>Orbiliales</taxon>
        <taxon>Orbiliaceae</taxon>
        <taxon>Orbilia</taxon>
    </lineage>
</organism>
<name>A0A7C8PI87_ORBOL</name>
<protein>
    <submittedName>
        <fullName evidence="1">Uncharacterized protein</fullName>
    </submittedName>
</protein>
<dbReference type="AlphaFoldDB" id="A0A7C8PI87"/>
<evidence type="ECO:0000313" key="1">
    <source>
        <dbReference type="EMBL" id="TGJ63864.1"/>
    </source>
</evidence>
<accession>A0A7C8PI87</accession>
<sequence length="267" mass="28169">MAGSTWFASSDKAAPPIPPPVPEHFQGQSIEDNPGQLSASKICGISKRAFLFLLPIFVLVVVVIALAAGLGIALGRKNSSQSPAATSSITTSTSSPTQTTETATGTGTGTTTVPPTTTTPWAISNGVVGFNYTQVSTDGGNCAPTGWVQEPQERIDYINIVMKGSTYYAESTFGGVGFLSSELIYSIDEESGAASYAYTFSFPPGTVGRSCNSSTTLTSRFVRDENTYCLITWTLTQDCVGQDGVRILAGEYCKVFYQGDLPNVLES</sequence>